<dbReference type="InterPro" id="IPR010736">
    <property type="entry name" value="SHIPPO-rpt"/>
</dbReference>
<gene>
    <name evidence="2" type="ORF">Ctob_002681</name>
</gene>
<feature type="compositionally biased region" description="Low complexity" evidence="1">
    <location>
        <begin position="47"/>
        <end position="56"/>
    </location>
</feature>
<evidence type="ECO:0000256" key="1">
    <source>
        <dbReference type="SAM" id="MobiDB-lite"/>
    </source>
</evidence>
<keyword evidence="3" id="KW-1185">Reference proteome</keyword>
<evidence type="ECO:0000313" key="2">
    <source>
        <dbReference type="EMBL" id="KOO25238.1"/>
    </source>
</evidence>
<sequence length="97" mass="10234">MPDPSASFKSPKPESPKPKVRSSPGPGAYDPQRTPSGSVSNLGARQKSANTSSFKSSSKRGLEKELVSLGNKLKGLDPGSYSPISDRFGKKAAWVTL</sequence>
<feature type="region of interest" description="Disordered" evidence="1">
    <location>
        <begin position="1"/>
        <end position="61"/>
    </location>
</feature>
<dbReference type="Proteomes" id="UP000037460">
    <property type="component" value="Unassembled WGS sequence"/>
</dbReference>
<proteinExistence type="predicted"/>
<organism evidence="2 3">
    <name type="scientific">Chrysochromulina tobinii</name>
    <dbReference type="NCBI Taxonomy" id="1460289"/>
    <lineage>
        <taxon>Eukaryota</taxon>
        <taxon>Haptista</taxon>
        <taxon>Haptophyta</taxon>
        <taxon>Prymnesiophyceae</taxon>
        <taxon>Prymnesiales</taxon>
        <taxon>Chrysochromulinaceae</taxon>
        <taxon>Chrysochromulina</taxon>
    </lineage>
</organism>
<name>A0A0M0JG71_9EUKA</name>
<feature type="compositionally biased region" description="Low complexity" evidence="1">
    <location>
        <begin position="1"/>
        <end position="10"/>
    </location>
</feature>
<dbReference type="AlphaFoldDB" id="A0A0M0JG71"/>
<protein>
    <submittedName>
        <fullName evidence="2">Uncharacterized protein</fullName>
    </submittedName>
</protein>
<dbReference type="EMBL" id="JWZX01003002">
    <property type="protein sequence ID" value="KOO25238.1"/>
    <property type="molecule type" value="Genomic_DNA"/>
</dbReference>
<dbReference type="Pfam" id="PF07004">
    <property type="entry name" value="SHIPPO-rpt"/>
    <property type="match status" value="1"/>
</dbReference>
<evidence type="ECO:0000313" key="3">
    <source>
        <dbReference type="Proteomes" id="UP000037460"/>
    </source>
</evidence>
<reference evidence="3" key="1">
    <citation type="journal article" date="2015" name="PLoS Genet.">
        <title>Genome Sequence and Transcriptome Analyses of Chrysochromulina tobin: Metabolic Tools for Enhanced Algal Fitness in the Prominent Order Prymnesiales (Haptophyceae).</title>
        <authorList>
            <person name="Hovde B.T."/>
            <person name="Deodato C.R."/>
            <person name="Hunsperger H.M."/>
            <person name="Ryken S.A."/>
            <person name="Yost W."/>
            <person name="Jha R.K."/>
            <person name="Patterson J."/>
            <person name="Monnat R.J. Jr."/>
            <person name="Barlow S.B."/>
            <person name="Starkenburg S.R."/>
            <person name="Cattolico R.A."/>
        </authorList>
    </citation>
    <scope>NUCLEOTIDE SEQUENCE</scope>
    <source>
        <strain evidence="3">CCMP291</strain>
    </source>
</reference>
<comment type="caution">
    <text evidence="2">The sequence shown here is derived from an EMBL/GenBank/DDBJ whole genome shotgun (WGS) entry which is preliminary data.</text>
</comment>
<accession>A0A0M0JG71</accession>
<feature type="compositionally biased region" description="Polar residues" evidence="1">
    <location>
        <begin position="33"/>
        <end position="43"/>
    </location>
</feature>